<evidence type="ECO:0000256" key="1">
    <source>
        <dbReference type="ARBA" id="ARBA00022553"/>
    </source>
</evidence>
<evidence type="ECO:0000313" key="5">
    <source>
        <dbReference type="EMBL" id="NML42593.1"/>
    </source>
</evidence>
<dbReference type="RefSeq" id="WP_169416802.1">
    <property type="nucleotide sequence ID" value="NZ_JABBFX010000001.1"/>
</dbReference>
<keyword evidence="1 2" id="KW-0597">Phosphoprotein</keyword>
<feature type="modified residue" description="4-aspartylphosphate" evidence="2">
    <location>
        <position position="179"/>
    </location>
</feature>
<dbReference type="SMART" id="SM00448">
    <property type="entry name" value="REC"/>
    <property type="match status" value="1"/>
</dbReference>
<dbReference type="CDD" id="cd17574">
    <property type="entry name" value="REC_OmpR"/>
    <property type="match status" value="1"/>
</dbReference>
<keyword evidence="6" id="KW-1185">Reference proteome</keyword>
<organism evidence="5 6">
    <name type="scientific">Ramlibacter agri</name>
    <dbReference type="NCBI Taxonomy" id="2728837"/>
    <lineage>
        <taxon>Bacteria</taxon>
        <taxon>Pseudomonadati</taxon>
        <taxon>Pseudomonadota</taxon>
        <taxon>Betaproteobacteria</taxon>
        <taxon>Burkholderiales</taxon>
        <taxon>Comamonadaceae</taxon>
        <taxon>Ramlibacter</taxon>
    </lineage>
</organism>
<dbReference type="InterPro" id="IPR050595">
    <property type="entry name" value="Bact_response_regulator"/>
</dbReference>
<dbReference type="Pfam" id="PF00072">
    <property type="entry name" value="Response_reg"/>
    <property type="match status" value="1"/>
</dbReference>
<dbReference type="AlphaFoldDB" id="A0A848H1H6"/>
<comment type="caution">
    <text evidence="5">The sequence shown here is derived from an EMBL/GenBank/DDBJ whole genome shotgun (WGS) entry which is preliminary data.</text>
</comment>
<dbReference type="Gene3D" id="3.40.50.2300">
    <property type="match status" value="1"/>
</dbReference>
<name>A0A848H1H6_9BURK</name>
<accession>A0A848H1H6</accession>
<dbReference type="PANTHER" id="PTHR44591:SF3">
    <property type="entry name" value="RESPONSE REGULATORY DOMAIN-CONTAINING PROTEIN"/>
    <property type="match status" value="1"/>
</dbReference>
<dbReference type="InterPro" id="IPR011006">
    <property type="entry name" value="CheY-like_superfamily"/>
</dbReference>
<evidence type="ECO:0000256" key="2">
    <source>
        <dbReference type="PROSITE-ProRule" id="PRU00169"/>
    </source>
</evidence>
<reference evidence="5 6" key="1">
    <citation type="submission" date="2020-04" db="EMBL/GenBank/DDBJ databases">
        <title>Ramlibacter sp. G-1-2-2 isolated from soil.</title>
        <authorList>
            <person name="Dahal R.H."/>
        </authorList>
    </citation>
    <scope>NUCLEOTIDE SEQUENCE [LARGE SCALE GENOMIC DNA]</scope>
    <source>
        <strain evidence="5 6">G-1-2-2</strain>
    </source>
</reference>
<gene>
    <name evidence="5" type="ORF">HHL11_02450</name>
</gene>
<dbReference type="PROSITE" id="PS50110">
    <property type="entry name" value="RESPONSE_REGULATORY"/>
    <property type="match status" value="1"/>
</dbReference>
<dbReference type="InterPro" id="IPR001789">
    <property type="entry name" value="Sig_transdc_resp-reg_receiver"/>
</dbReference>
<dbReference type="EMBL" id="JABBFX010000001">
    <property type="protein sequence ID" value="NML42593.1"/>
    <property type="molecule type" value="Genomic_DNA"/>
</dbReference>
<dbReference type="Proteomes" id="UP000541185">
    <property type="component" value="Unassembled WGS sequence"/>
</dbReference>
<feature type="region of interest" description="Disordered" evidence="3">
    <location>
        <begin position="1"/>
        <end position="20"/>
    </location>
</feature>
<evidence type="ECO:0000256" key="3">
    <source>
        <dbReference type="SAM" id="MobiDB-lite"/>
    </source>
</evidence>
<dbReference type="PANTHER" id="PTHR44591">
    <property type="entry name" value="STRESS RESPONSE REGULATOR PROTEIN 1"/>
    <property type="match status" value="1"/>
</dbReference>
<feature type="domain" description="Response regulatory" evidence="4">
    <location>
        <begin position="129"/>
        <end position="246"/>
    </location>
</feature>
<evidence type="ECO:0000259" key="4">
    <source>
        <dbReference type="PROSITE" id="PS50110"/>
    </source>
</evidence>
<evidence type="ECO:0000313" key="6">
    <source>
        <dbReference type="Proteomes" id="UP000541185"/>
    </source>
</evidence>
<dbReference type="GO" id="GO:0000160">
    <property type="term" value="P:phosphorelay signal transduction system"/>
    <property type="evidence" value="ECO:0007669"/>
    <property type="project" value="InterPro"/>
</dbReference>
<proteinExistence type="predicted"/>
<dbReference type="SUPFAM" id="SSF52172">
    <property type="entry name" value="CheY-like"/>
    <property type="match status" value="1"/>
</dbReference>
<protein>
    <submittedName>
        <fullName evidence="5">Response regulator</fullName>
    </submittedName>
</protein>
<sequence length="252" mass="27368">MNDQEIFGLTDRGRDELHSGATTLPPVELELLVRIDGSLSVAQLRAGMVNLDEPGFQRSLHHLRVSKLIEPVQLDTFALQLQSELDNFAQAKGTDEADAGVRSLKRSGYFVRIARPRPGAAPVAGRAKTATIVEDDTHLAGFVSSYLQFEGFTVRVATNRQEVLAEFRKPPVPDLVLLDVVLPDVDGFEVLASLRRHNAFKTVPVIMLTGKATREAVLKGMAGGADGYVTKPFEPEALMNAVHTVMGAPTKS</sequence>